<proteinExistence type="predicted"/>
<evidence type="ECO:0000256" key="6">
    <source>
        <dbReference type="ARBA" id="ARBA00022692"/>
    </source>
</evidence>
<evidence type="ECO:0000313" key="10">
    <source>
        <dbReference type="EMBL" id="MDR7625458.1"/>
    </source>
</evidence>
<feature type="transmembrane region" description="Helical" evidence="9">
    <location>
        <begin position="225"/>
        <end position="246"/>
    </location>
</feature>
<evidence type="ECO:0000313" key="11">
    <source>
        <dbReference type="Proteomes" id="UP001268544"/>
    </source>
</evidence>
<evidence type="ECO:0000256" key="5">
    <source>
        <dbReference type="ARBA" id="ARBA00022683"/>
    </source>
</evidence>
<evidence type="ECO:0000256" key="4">
    <source>
        <dbReference type="ARBA" id="ARBA00022597"/>
    </source>
</evidence>
<dbReference type="Pfam" id="PF03613">
    <property type="entry name" value="EIID-AGA"/>
    <property type="match status" value="1"/>
</dbReference>
<dbReference type="InterPro" id="IPR004704">
    <property type="entry name" value="PTS_IID_man"/>
</dbReference>
<protein>
    <submittedName>
        <fullName evidence="10">PTS system mannose/fructose/sorbose family transporter subunit IID</fullName>
    </submittedName>
</protein>
<dbReference type="InterPro" id="IPR050303">
    <property type="entry name" value="GatZ_KbaZ_carbometab"/>
</dbReference>
<keyword evidence="6 9" id="KW-0812">Transmembrane</keyword>
<dbReference type="GO" id="GO:0005886">
    <property type="term" value="C:plasma membrane"/>
    <property type="evidence" value="ECO:0007669"/>
    <property type="project" value="UniProtKB-SubCell"/>
</dbReference>
<dbReference type="PROSITE" id="PS51108">
    <property type="entry name" value="PTS_EIID"/>
    <property type="match status" value="1"/>
</dbReference>
<name>A0ABD5D009_LACPA</name>
<comment type="subcellular location">
    <subcellularLocation>
        <location evidence="1">Cell membrane</location>
        <topology evidence="1">Multi-pass membrane protein</topology>
    </subcellularLocation>
</comment>
<dbReference type="EMBL" id="JAVKVH010000001">
    <property type="protein sequence ID" value="MDR7625458.1"/>
    <property type="molecule type" value="Genomic_DNA"/>
</dbReference>
<keyword evidence="5" id="KW-0598">Phosphotransferase system</keyword>
<keyword evidence="3" id="KW-1003">Cell membrane</keyword>
<gene>
    <name evidence="10" type="ORF">RF672_12895</name>
</gene>
<keyword evidence="2" id="KW-0813">Transport</keyword>
<evidence type="ECO:0000256" key="3">
    <source>
        <dbReference type="ARBA" id="ARBA00022475"/>
    </source>
</evidence>
<feature type="transmembrane region" description="Helical" evidence="9">
    <location>
        <begin position="185"/>
        <end position="205"/>
    </location>
</feature>
<accession>A0ABD5D009</accession>
<organism evidence="10 11">
    <name type="scientific">Lacticaseibacillus paracasei</name>
    <name type="common">Lactobacillus paracasei</name>
    <dbReference type="NCBI Taxonomy" id="1597"/>
    <lineage>
        <taxon>Bacteria</taxon>
        <taxon>Bacillati</taxon>
        <taxon>Bacillota</taxon>
        <taxon>Bacilli</taxon>
        <taxon>Lactobacillales</taxon>
        <taxon>Lactobacillaceae</taxon>
        <taxon>Lacticaseibacillus</taxon>
    </lineage>
</organism>
<feature type="transmembrane region" description="Helical" evidence="9">
    <location>
        <begin position="142"/>
        <end position="164"/>
    </location>
</feature>
<dbReference type="RefSeq" id="WP_032772047.1">
    <property type="nucleotide sequence ID" value="NZ_CP133786.1"/>
</dbReference>
<comment type="caution">
    <text evidence="10">The sequence shown here is derived from an EMBL/GenBank/DDBJ whole genome shotgun (WGS) entry which is preliminary data.</text>
</comment>
<keyword evidence="7 9" id="KW-1133">Transmembrane helix</keyword>
<evidence type="ECO:0000256" key="2">
    <source>
        <dbReference type="ARBA" id="ARBA00022448"/>
    </source>
</evidence>
<evidence type="ECO:0000256" key="9">
    <source>
        <dbReference type="SAM" id="Phobius"/>
    </source>
</evidence>
<reference evidence="11" key="1">
    <citation type="submission" date="2023-07" db="EMBL/GenBank/DDBJ databases">
        <title>Lacticaseibacillus paracasei KCKM 0992.</title>
        <authorList>
            <person name="Kim T.W."/>
        </authorList>
    </citation>
    <scope>NUCLEOTIDE SEQUENCE [LARGE SCALE GENOMIC DNA]</scope>
    <source>
        <strain evidence="11">KCKM 0992</strain>
    </source>
</reference>
<dbReference type="AlphaFoldDB" id="A0ABD5D009"/>
<evidence type="ECO:0000256" key="7">
    <source>
        <dbReference type="ARBA" id="ARBA00022989"/>
    </source>
</evidence>
<dbReference type="Proteomes" id="UP001268544">
    <property type="component" value="Unassembled WGS sequence"/>
</dbReference>
<keyword evidence="4" id="KW-0762">Sugar transport</keyword>
<feature type="transmembrane region" description="Helical" evidence="9">
    <location>
        <begin position="253"/>
        <end position="272"/>
    </location>
</feature>
<dbReference type="PANTHER" id="PTHR32502:SF5">
    <property type="entry name" value="N-ACETYLGALACTOSAMINE PERMEASE IID COMPONENT-RELATED"/>
    <property type="match status" value="1"/>
</dbReference>
<evidence type="ECO:0000256" key="8">
    <source>
        <dbReference type="ARBA" id="ARBA00023136"/>
    </source>
</evidence>
<evidence type="ECO:0000256" key="1">
    <source>
        <dbReference type="ARBA" id="ARBA00004651"/>
    </source>
</evidence>
<dbReference type="GO" id="GO:0009401">
    <property type="term" value="P:phosphoenolpyruvate-dependent sugar phosphotransferase system"/>
    <property type="evidence" value="ECO:0007669"/>
    <property type="project" value="UniProtKB-KW"/>
</dbReference>
<dbReference type="PANTHER" id="PTHR32502">
    <property type="entry name" value="N-ACETYLGALACTOSAMINE PERMEASE II COMPONENT-RELATED"/>
    <property type="match status" value="1"/>
</dbReference>
<keyword evidence="8 9" id="KW-0472">Membrane</keyword>
<sequence length="273" mass="30121">MGVPETITNKDLRRSWRRWHLANEMPHAFDRYLAASLTFALMPTLKKLYKNKDDLIAAYKRHLLFYNTQATWGGGTIIGIVTSLEEQKAHDLDSISEDAIYGVKAGLMGAMAGIGDSIDSGVIQYILIALALPWAYEGSIFGVLLPFILFAGYQFIIGQFFTRMGYRLGKQAATELVAGARTKSIINILSIVGLFMMGILAANYVKITSTLKWTVGNNAFKLQSILDSILPGILPLIAVMGCYFYFQKRQFNVLRAILGLTVILAALAIVGIL</sequence>